<protein>
    <submittedName>
        <fullName evidence="2">Uncharacterized protein</fullName>
    </submittedName>
</protein>
<dbReference type="GeneID" id="89457947"/>
<evidence type="ECO:0000313" key="4">
    <source>
        <dbReference type="Proteomes" id="UP001169862"/>
    </source>
</evidence>
<proteinExistence type="predicted"/>
<feature type="transmembrane region" description="Helical" evidence="1">
    <location>
        <begin position="61"/>
        <end position="82"/>
    </location>
</feature>
<evidence type="ECO:0000313" key="3">
    <source>
        <dbReference type="EMBL" id="MDP2522875.1"/>
    </source>
</evidence>
<dbReference type="RefSeq" id="WP_075174071.1">
    <property type="nucleotide sequence ID" value="NZ_CAXHZV010000013.1"/>
</dbReference>
<keyword evidence="1" id="KW-0472">Membrane</keyword>
<gene>
    <name evidence="2" type="ORF">Q4490_06855</name>
    <name evidence="3" type="ORF">Q8W30_09875</name>
</gene>
<comment type="caution">
    <text evidence="2">The sequence shown here is derived from an EMBL/GenBank/DDBJ whole genome shotgun (WGS) entry which is preliminary data.</text>
</comment>
<dbReference type="Proteomes" id="UP001177341">
    <property type="component" value="Unassembled WGS sequence"/>
</dbReference>
<reference evidence="2" key="1">
    <citation type="submission" date="2023-07" db="EMBL/GenBank/DDBJ databases">
        <title>Genome content predicts the carbon catabolic preferences of heterotrophic bacteria.</title>
        <authorList>
            <person name="Gralka M."/>
        </authorList>
    </citation>
    <scope>NUCLEOTIDE SEQUENCE</scope>
    <source>
        <strain evidence="3">5G01</strain>
        <strain evidence="2">I2M16</strain>
    </source>
</reference>
<accession>A0AAW7XJN8</accession>
<dbReference type="EMBL" id="JAUOPG010000003">
    <property type="protein sequence ID" value="MDO6453279.1"/>
    <property type="molecule type" value="Genomic_DNA"/>
</dbReference>
<evidence type="ECO:0000256" key="1">
    <source>
        <dbReference type="SAM" id="Phobius"/>
    </source>
</evidence>
<evidence type="ECO:0000313" key="2">
    <source>
        <dbReference type="EMBL" id="MDO6453279.1"/>
    </source>
</evidence>
<keyword evidence="1" id="KW-0812">Transmembrane</keyword>
<dbReference type="AlphaFoldDB" id="A0AAW7XJN8"/>
<name>A0AAW7XJN8_9GAMM</name>
<sequence length="85" mass="9415">MLKLGLLLLIVPCVLLMGGYIYEYSLVDSCRAQGGSFDYLRQLCDDSQTHPFIPFMMRHPLQVNGGMLLAVVGLCCCVVGLYKRG</sequence>
<organism evidence="2 4">
    <name type="scientific">Neptunomonas phycophila</name>
    <dbReference type="NCBI Taxonomy" id="1572645"/>
    <lineage>
        <taxon>Bacteria</taxon>
        <taxon>Pseudomonadati</taxon>
        <taxon>Pseudomonadota</taxon>
        <taxon>Gammaproteobacteria</taxon>
        <taxon>Oceanospirillales</taxon>
        <taxon>Oceanospirillaceae</taxon>
        <taxon>Neptunomonas</taxon>
    </lineage>
</organism>
<dbReference type="EMBL" id="JAUYVO010000006">
    <property type="protein sequence ID" value="MDP2522875.1"/>
    <property type="molecule type" value="Genomic_DNA"/>
</dbReference>
<keyword evidence="5" id="KW-1185">Reference proteome</keyword>
<keyword evidence="1" id="KW-1133">Transmembrane helix</keyword>
<dbReference type="Proteomes" id="UP001169862">
    <property type="component" value="Unassembled WGS sequence"/>
</dbReference>
<evidence type="ECO:0000313" key="5">
    <source>
        <dbReference type="Proteomes" id="UP001177341"/>
    </source>
</evidence>